<dbReference type="EMBL" id="DVGA01000022">
    <property type="protein sequence ID" value="HIQ77941.1"/>
    <property type="molecule type" value="Genomic_DNA"/>
</dbReference>
<sequence>MEQSEIKRQNGNLKELIFSLADPAAWELSRSISEKSIASFIGDDAFERIDTVYLVGHGTSYASALTAELFFSHIAGLKAHCMTAYHFKRCINDYLTDPAHALVIGYSTGGNTVSVVDSVAESRRLGAVSIGACGEKPSALSAAGSYHLASSVDQDHARPGKEFGGAYTVSHVYAMMASYLLAVRLGCRRGHLSAGDEAYWLRQLDDVISTTSGSVECLFDVMSEITPDIMAKRASTAVVIGAGPNIGTVEEAALKISEFTWDFCAAEDLENLHHGRFRELDERNIIFIVAPGEIDKAKTLDILTGAKYSHSVTVVLTELDCEPFQKLADVVIRMPKVENEYLTPFLYIFPLWFYGFIRCERMGALVGERRYGLWARDINFKLHYNEAGDPLPGD</sequence>
<feature type="domain" description="SIS" evidence="4">
    <location>
        <begin position="42"/>
        <end position="192"/>
    </location>
</feature>
<protein>
    <recommendedName>
        <fullName evidence="3">Glutamine--fructose-6-phosphate aminotransferase [isomerizing]</fullName>
        <ecNumber evidence="2">2.6.1.16</ecNumber>
    </recommendedName>
</protein>
<dbReference type="GO" id="GO:0006002">
    <property type="term" value="P:fructose 6-phosphate metabolic process"/>
    <property type="evidence" value="ECO:0007669"/>
    <property type="project" value="TreeGrafter"/>
</dbReference>
<evidence type="ECO:0000259" key="4">
    <source>
        <dbReference type="PROSITE" id="PS51464"/>
    </source>
</evidence>
<dbReference type="PANTHER" id="PTHR10937">
    <property type="entry name" value="GLUCOSAMINE--FRUCTOSE-6-PHOSPHATE AMINOTRANSFERASE, ISOMERIZING"/>
    <property type="match status" value="1"/>
</dbReference>
<dbReference type="InterPro" id="IPR046348">
    <property type="entry name" value="SIS_dom_sf"/>
</dbReference>
<dbReference type="PANTHER" id="PTHR10937:SF0">
    <property type="entry name" value="GLUTAMINE--FRUCTOSE-6-PHOSPHATE TRANSAMINASE (ISOMERIZING)"/>
    <property type="match status" value="1"/>
</dbReference>
<dbReference type="GO" id="GO:0006487">
    <property type="term" value="P:protein N-linked glycosylation"/>
    <property type="evidence" value="ECO:0007669"/>
    <property type="project" value="TreeGrafter"/>
</dbReference>
<evidence type="ECO:0000256" key="1">
    <source>
        <dbReference type="ARBA" id="ARBA00001031"/>
    </source>
</evidence>
<dbReference type="GO" id="GO:0006047">
    <property type="term" value="P:UDP-N-acetylglucosamine metabolic process"/>
    <property type="evidence" value="ECO:0007669"/>
    <property type="project" value="TreeGrafter"/>
</dbReference>
<comment type="catalytic activity">
    <reaction evidence="1">
        <text>D-fructose 6-phosphate + L-glutamine = D-glucosamine 6-phosphate + L-glutamate</text>
        <dbReference type="Rhea" id="RHEA:13237"/>
        <dbReference type="ChEBI" id="CHEBI:29985"/>
        <dbReference type="ChEBI" id="CHEBI:58359"/>
        <dbReference type="ChEBI" id="CHEBI:58725"/>
        <dbReference type="ChEBI" id="CHEBI:61527"/>
        <dbReference type="EC" id="2.6.1.16"/>
    </reaction>
</comment>
<dbReference type="Proteomes" id="UP000824262">
    <property type="component" value="Unassembled WGS sequence"/>
</dbReference>
<dbReference type="GO" id="GO:0097367">
    <property type="term" value="F:carbohydrate derivative binding"/>
    <property type="evidence" value="ECO:0007669"/>
    <property type="project" value="InterPro"/>
</dbReference>
<evidence type="ECO:0000256" key="2">
    <source>
        <dbReference type="ARBA" id="ARBA00012916"/>
    </source>
</evidence>
<dbReference type="GO" id="GO:0004360">
    <property type="term" value="F:glutamine-fructose-6-phosphate transaminase (isomerizing) activity"/>
    <property type="evidence" value="ECO:0007669"/>
    <property type="project" value="UniProtKB-EC"/>
</dbReference>
<evidence type="ECO:0000313" key="5">
    <source>
        <dbReference type="EMBL" id="HIQ77941.1"/>
    </source>
</evidence>
<dbReference type="SUPFAM" id="SSF53697">
    <property type="entry name" value="SIS domain"/>
    <property type="match status" value="1"/>
</dbReference>
<dbReference type="Pfam" id="PF01380">
    <property type="entry name" value="SIS"/>
    <property type="match status" value="1"/>
</dbReference>
<evidence type="ECO:0000313" key="6">
    <source>
        <dbReference type="Proteomes" id="UP000824262"/>
    </source>
</evidence>
<dbReference type="PROSITE" id="PS51464">
    <property type="entry name" value="SIS"/>
    <property type="match status" value="1"/>
</dbReference>
<dbReference type="Gene3D" id="3.40.50.10490">
    <property type="entry name" value="Glucose-6-phosphate isomerase like protein, domain 1"/>
    <property type="match status" value="2"/>
</dbReference>
<reference evidence="5" key="1">
    <citation type="submission" date="2020-10" db="EMBL/GenBank/DDBJ databases">
        <authorList>
            <person name="Gilroy R."/>
        </authorList>
    </citation>
    <scope>NUCLEOTIDE SEQUENCE</scope>
    <source>
        <strain evidence="5">ChiBcolR7-354</strain>
    </source>
</reference>
<dbReference type="AlphaFoldDB" id="A0A9D0ZEJ4"/>
<dbReference type="GO" id="GO:0005829">
    <property type="term" value="C:cytosol"/>
    <property type="evidence" value="ECO:0007669"/>
    <property type="project" value="TreeGrafter"/>
</dbReference>
<name>A0A9D0ZEJ4_9FIRM</name>
<gene>
    <name evidence="5" type="ORF">IAB77_01625</name>
</gene>
<accession>A0A9D0ZEJ4</accession>
<organism evidence="5 6">
    <name type="scientific">Candidatus Scatomorpha intestinavium</name>
    <dbReference type="NCBI Taxonomy" id="2840922"/>
    <lineage>
        <taxon>Bacteria</taxon>
        <taxon>Bacillati</taxon>
        <taxon>Bacillota</taxon>
        <taxon>Clostridia</taxon>
        <taxon>Eubacteriales</taxon>
        <taxon>Candidatus Scatomorpha</taxon>
    </lineage>
</organism>
<reference evidence="5" key="2">
    <citation type="journal article" date="2021" name="PeerJ">
        <title>Extensive microbial diversity within the chicken gut microbiome revealed by metagenomics and culture.</title>
        <authorList>
            <person name="Gilroy R."/>
            <person name="Ravi A."/>
            <person name="Getino M."/>
            <person name="Pursley I."/>
            <person name="Horton D.L."/>
            <person name="Alikhan N.F."/>
            <person name="Baker D."/>
            <person name="Gharbi K."/>
            <person name="Hall N."/>
            <person name="Watson M."/>
            <person name="Adriaenssens E.M."/>
            <person name="Foster-Nyarko E."/>
            <person name="Jarju S."/>
            <person name="Secka A."/>
            <person name="Antonio M."/>
            <person name="Oren A."/>
            <person name="Chaudhuri R.R."/>
            <person name="La Ragione R."/>
            <person name="Hildebrand F."/>
            <person name="Pallen M.J."/>
        </authorList>
    </citation>
    <scope>NUCLEOTIDE SEQUENCE</scope>
    <source>
        <strain evidence="5">ChiBcolR7-354</strain>
    </source>
</reference>
<comment type="caution">
    <text evidence="5">The sequence shown here is derived from an EMBL/GenBank/DDBJ whole genome shotgun (WGS) entry which is preliminary data.</text>
</comment>
<dbReference type="InterPro" id="IPR001347">
    <property type="entry name" value="SIS_dom"/>
</dbReference>
<evidence type="ECO:0000256" key="3">
    <source>
        <dbReference type="ARBA" id="ARBA00016090"/>
    </source>
</evidence>
<dbReference type="EC" id="2.6.1.16" evidence="2"/>
<proteinExistence type="predicted"/>